<reference evidence="2" key="1">
    <citation type="journal article" date="2015" name="Nature">
        <title>Complex archaea that bridge the gap between prokaryotes and eukaryotes.</title>
        <authorList>
            <person name="Spang A."/>
            <person name="Saw J.H."/>
            <person name="Jorgensen S.L."/>
            <person name="Zaremba-Niedzwiedzka K."/>
            <person name="Martijn J."/>
            <person name="Lind A.E."/>
            <person name="van Eijk R."/>
            <person name="Schleper C."/>
            <person name="Guy L."/>
            <person name="Ettema T.J."/>
        </authorList>
    </citation>
    <scope>NUCLEOTIDE SEQUENCE</scope>
</reference>
<feature type="compositionally biased region" description="Acidic residues" evidence="1">
    <location>
        <begin position="26"/>
        <end position="39"/>
    </location>
</feature>
<proteinExistence type="predicted"/>
<evidence type="ECO:0000313" key="2">
    <source>
        <dbReference type="EMBL" id="KKN75425.1"/>
    </source>
</evidence>
<feature type="region of interest" description="Disordered" evidence="1">
    <location>
        <begin position="1"/>
        <end position="39"/>
    </location>
</feature>
<gene>
    <name evidence="2" type="ORF">LCGC14_0380460</name>
</gene>
<protein>
    <submittedName>
        <fullName evidence="2">Uncharacterized protein</fullName>
    </submittedName>
</protein>
<name>A0A0F9T286_9ZZZZ</name>
<dbReference type="EMBL" id="LAZR01000310">
    <property type="protein sequence ID" value="KKN75425.1"/>
    <property type="molecule type" value="Genomic_DNA"/>
</dbReference>
<sequence>MNDIEPNVIPEERNPENAPGRPEPGFDYDEDEESNLYFF</sequence>
<comment type="caution">
    <text evidence="2">The sequence shown here is derived from an EMBL/GenBank/DDBJ whole genome shotgun (WGS) entry which is preliminary data.</text>
</comment>
<accession>A0A0F9T286</accession>
<organism evidence="2">
    <name type="scientific">marine sediment metagenome</name>
    <dbReference type="NCBI Taxonomy" id="412755"/>
    <lineage>
        <taxon>unclassified sequences</taxon>
        <taxon>metagenomes</taxon>
        <taxon>ecological metagenomes</taxon>
    </lineage>
</organism>
<evidence type="ECO:0000256" key="1">
    <source>
        <dbReference type="SAM" id="MobiDB-lite"/>
    </source>
</evidence>
<dbReference type="AlphaFoldDB" id="A0A0F9T286"/>